<keyword evidence="3" id="KW-1185">Reference proteome</keyword>
<name>A0A1H8XQZ2_9PSEU</name>
<evidence type="ECO:0000313" key="2">
    <source>
        <dbReference type="EMBL" id="SEP42319.1"/>
    </source>
</evidence>
<evidence type="ECO:0008006" key="4">
    <source>
        <dbReference type="Google" id="ProtNLM"/>
    </source>
</evidence>
<evidence type="ECO:0000313" key="3">
    <source>
        <dbReference type="Proteomes" id="UP000198582"/>
    </source>
</evidence>
<keyword evidence="1" id="KW-0732">Signal</keyword>
<dbReference type="STRING" id="394193.SAMN04489732_108312"/>
<organism evidence="2 3">
    <name type="scientific">Amycolatopsis saalfeldensis</name>
    <dbReference type="NCBI Taxonomy" id="394193"/>
    <lineage>
        <taxon>Bacteria</taxon>
        <taxon>Bacillati</taxon>
        <taxon>Actinomycetota</taxon>
        <taxon>Actinomycetes</taxon>
        <taxon>Pseudonocardiales</taxon>
        <taxon>Pseudonocardiaceae</taxon>
        <taxon>Amycolatopsis</taxon>
    </lineage>
</organism>
<dbReference type="EMBL" id="FOEF01000008">
    <property type="protein sequence ID" value="SEP42319.1"/>
    <property type="molecule type" value="Genomic_DNA"/>
</dbReference>
<reference evidence="2 3" key="1">
    <citation type="submission" date="2016-10" db="EMBL/GenBank/DDBJ databases">
        <authorList>
            <person name="de Groot N.N."/>
        </authorList>
    </citation>
    <scope>NUCLEOTIDE SEQUENCE [LARGE SCALE GENOMIC DNA]</scope>
    <source>
        <strain evidence="2 3">DSM 44993</strain>
    </source>
</reference>
<gene>
    <name evidence="2" type="ORF">SAMN04489732_108312</name>
</gene>
<sequence length="82" mass="8076">MKKTLTRTVAIVALAGAGVLGAAMPALAATADQPGVVVVDEPDTSGLNNLWTFAPLGVPVLGLLQSINGVPGKLLPAPAGGY</sequence>
<dbReference type="Proteomes" id="UP000198582">
    <property type="component" value="Unassembled WGS sequence"/>
</dbReference>
<dbReference type="OrthoDB" id="3637822at2"/>
<feature type="chain" id="PRO_5011726472" description="Secreted protein" evidence="1">
    <location>
        <begin position="29"/>
        <end position="82"/>
    </location>
</feature>
<feature type="signal peptide" evidence="1">
    <location>
        <begin position="1"/>
        <end position="28"/>
    </location>
</feature>
<proteinExistence type="predicted"/>
<dbReference type="AlphaFoldDB" id="A0A1H8XQZ2"/>
<evidence type="ECO:0000256" key="1">
    <source>
        <dbReference type="SAM" id="SignalP"/>
    </source>
</evidence>
<protein>
    <recommendedName>
        <fullName evidence="4">Secreted protein</fullName>
    </recommendedName>
</protein>
<accession>A0A1H8XQZ2</accession>
<dbReference type="RefSeq" id="WP_091618487.1">
    <property type="nucleotide sequence ID" value="NZ_FOEF01000008.1"/>
</dbReference>